<dbReference type="GO" id="GO:0008384">
    <property type="term" value="F:IkappaB kinase activity"/>
    <property type="evidence" value="ECO:0007669"/>
    <property type="project" value="UniProtKB-EC"/>
</dbReference>
<dbReference type="RefSeq" id="XP_023375860.1">
    <property type="nucleotide sequence ID" value="XM_023520092.1"/>
</dbReference>
<dbReference type="InterPro" id="IPR011009">
    <property type="entry name" value="Kinase-like_dom_sf"/>
</dbReference>
<accession>A0A6P6BLB9</accession>
<dbReference type="InterPro" id="IPR046375">
    <property type="entry name" value="IKBKB_SDD_sf"/>
</dbReference>
<dbReference type="OrthoDB" id="267381at2759"/>
<feature type="domain" description="Ubiquitin-like" evidence="15">
    <location>
        <begin position="310"/>
        <end position="387"/>
    </location>
</feature>
<dbReference type="InterPro" id="IPR000719">
    <property type="entry name" value="Prot_kinase_dom"/>
</dbReference>
<evidence type="ECO:0000256" key="9">
    <source>
        <dbReference type="ARBA" id="ARBA00022777"/>
    </source>
</evidence>
<keyword evidence="4" id="KW-0963">Cytoplasm</keyword>
<dbReference type="PROSITE" id="PS50011">
    <property type="entry name" value="PROTEIN_KINASE_DOM"/>
    <property type="match status" value="1"/>
</dbReference>
<keyword evidence="9 17" id="KW-0418">Kinase</keyword>
<keyword evidence="11" id="KW-0539">Nucleus</keyword>
<evidence type="ECO:0000313" key="16">
    <source>
        <dbReference type="Proteomes" id="UP000515202"/>
    </source>
</evidence>
<dbReference type="Gene3D" id="1.20.1270.250">
    <property type="match status" value="2"/>
</dbReference>
<dbReference type="GO" id="GO:0045944">
    <property type="term" value="P:positive regulation of transcription by RNA polymerase II"/>
    <property type="evidence" value="ECO:0007669"/>
    <property type="project" value="TreeGrafter"/>
</dbReference>
<evidence type="ECO:0000259" key="15">
    <source>
        <dbReference type="PROSITE" id="PS50053"/>
    </source>
</evidence>
<dbReference type="InterPro" id="IPR000626">
    <property type="entry name" value="Ubiquitin-like_dom"/>
</dbReference>
<sequence length="729" mass="83527">MSSGWYQSPQFCRPSPRIPHPVSPPTELSQHQYELVTFPANPDMWGLGNERTTWDRGIWKRHSMAQSGDRLNHPNVVAARDVPEGMQNLAPNDLPLLAMEYCQGGDLRKYLNQFENCCGLREGAILTLLSDIASALRYLHENRIIHRDLKPENIVLQQGEQRLIHKIIDLGYAKELDQGSLCTSFVGTLQYLAPELLEQQKYTVTVDYWSFGTLAFECITGFRPFLPNWQPVQWHSKVRHKSEMDIVVFEDLNGAVKFSSSLPYPNNLNSVLAQRLEKWLQLMLMWHPRQRGTDPAYGPNGCFKALDDILNLKLVHILNMVTGTIHTYPVSEDESLQSLKARICHDTGIPEEDQELLQEAGLALIPDKPATQCISDGKLNEGRTLDMDLVFLFDNSKIAYETQITPRPQPESVSCILQEPKRNLSFFQLRKVWGQVWHSIQTLKEDCNRLQLGQRAAMMNLLRNNSCLSKMKNSMASMSQQLKAKLDFFKTSIQIDLEKENEVKHLVERMMALQTDIVDLQRSPMGRKQGGTLDDLEEQARELYRRLREKPRDQRTEGDSQEMVRLLLQAIQGFEKKVRVIYTQLSKTVVCKQKALELLPKVEEVVSLMNEDEKTVVRLQEKRQKELWNLLKIACSKVRGPVSGSPDSMNASRLSHSGQLMSQPPNAPYSLPETVNKSEELMAEAHTLCTQLENAMQDTMKEQDQSLRSLDWSWLQMEEEEQNSLEQAS</sequence>
<dbReference type="EC" id="2.7.11.10" evidence="3"/>
<feature type="region of interest" description="Disordered" evidence="13">
    <location>
        <begin position="641"/>
        <end position="671"/>
    </location>
</feature>
<feature type="domain" description="Protein kinase" evidence="14">
    <location>
        <begin position="1"/>
        <end position="303"/>
    </location>
</feature>
<dbReference type="PROSITE" id="PS50053">
    <property type="entry name" value="UBIQUITIN_2"/>
    <property type="match status" value="1"/>
</dbReference>
<dbReference type="Proteomes" id="UP000515202">
    <property type="component" value="Unplaced"/>
</dbReference>
<dbReference type="Pfam" id="PF18397">
    <property type="entry name" value="IKBKB_SDD"/>
    <property type="match status" value="1"/>
</dbReference>
<feature type="region of interest" description="Disordered" evidence="13">
    <location>
        <begin position="1"/>
        <end position="26"/>
    </location>
</feature>
<dbReference type="SUPFAM" id="SSF54236">
    <property type="entry name" value="Ubiquitin-like"/>
    <property type="match status" value="1"/>
</dbReference>
<reference evidence="17" key="1">
    <citation type="submission" date="2025-08" db="UniProtKB">
        <authorList>
            <consortium name="RefSeq"/>
        </authorList>
    </citation>
    <scope>IDENTIFICATION</scope>
    <source>
        <tissue evidence="17">Kidney</tissue>
    </source>
</reference>
<dbReference type="InterPro" id="IPR022007">
    <property type="entry name" value="IKKbetaNEMObind"/>
</dbReference>
<dbReference type="Gene3D" id="6.10.250.2110">
    <property type="match status" value="1"/>
</dbReference>
<dbReference type="SUPFAM" id="SSF56112">
    <property type="entry name" value="Protein kinase-like (PK-like)"/>
    <property type="match status" value="1"/>
</dbReference>
<dbReference type="CTD" id="3551"/>
<dbReference type="SMART" id="SM01239">
    <property type="entry name" value="IKKbetaNEMObind"/>
    <property type="match status" value="1"/>
</dbReference>
<dbReference type="GeneID" id="105301022"/>
<dbReference type="AlphaFoldDB" id="A0A6P6BLB9"/>
<dbReference type="PANTHER" id="PTHR22969:SF7">
    <property type="entry name" value="INHIBITOR OF NUCLEAR FACTOR KAPPA-B KINASE SUBUNIT BETA"/>
    <property type="match status" value="1"/>
</dbReference>
<keyword evidence="8" id="KW-0547">Nucleotide-binding</keyword>
<protein>
    <recommendedName>
        <fullName evidence="3">IkappaB kinase</fullName>
        <ecNumber evidence="3">2.7.11.10</ecNumber>
    </recommendedName>
</protein>
<evidence type="ECO:0000256" key="3">
    <source>
        <dbReference type="ARBA" id="ARBA00012442"/>
    </source>
</evidence>
<feature type="compositionally biased region" description="Polar residues" evidence="13">
    <location>
        <begin position="645"/>
        <end position="664"/>
    </location>
</feature>
<evidence type="ECO:0000256" key="8">
    <source>
        <dbReference type="ARBA" id="ARBA00022741"/>
    </source>
</evidence>
<dbReference type="InterPro" id="IPR041185">
    <property type="entry name" value="IKBKB_SDD"/>
</dbReference>
<dbReference type="CDD" id="cd17046">
    <property type="entry name" value="Ubl_IKKA_like"/>
    <property type="match status" value="1"/>
</dbReference>
<evidence type="ECO:0000256" key="2">
    <source>
        <dbReference type="ARBA" id="ARBA00004496"/>
    </source>
</evidence>
<dbReference type="SMART" id="SM00220">
    <property type="entry name" value="S_TKc"/>
    <property type="match status" value="1"/>
</dbReference>
<keyword evidence="7" id="KW-0808">Transferase</keyword>
<dbReference type="GO" id="GO:0005634">
    <property type="term" value="C:nucleus"/>
    <property type="evidence" value="ECO:0007669"/>
    <property type="project" value="UniProtKB-SubCell"/>
</dbReference>
<evidence type="ECO:0000256" key="7">
    <source>
        <dbReference type="ARBA" id="ARBA00022679"/>
    </source>
</evidence>
<evidence type="ECO:0000313" key="17">
    <source>
        <dbReference type="RefSeq" id="XP_023375860.1"/>
    </source>
</evidence>
<dbReference type="PROSITE" id="PS00108">
    <property type="entry name" value="PROTEIN_KINASE_ST"/>
    <property type="match status" value="1"/>
</dbReference>
<comment type="subcellular location">
    <subcellularLocation>
        <location evidence="2">Cytoplasm</location>
    </subcellularLocation>
    <subcellularLocation>
        <location evidence="1">Nucleus</location>
    </subcellularLocation>
</comment>
<evidence type="ECO:0000256" key="13">
    <source>
        <dbReference type="SAM" id="MobiDB-lite"/>
    </source>
</evidence>
<evidence type="ECO:0000256" key="11">
    <source>
        <dbReference type="ARBA" id="ARBA00023242"/>
    </source>
</evidence>
<dbReference type="Gene3D" id="3.10.20.90">
    <property type="entry name" value="Phosphatidylinositol 3-kinase Catalytic Subunit, Chain A, domain 1"/>
    <property type="match status" value="1"/>
</dbReference>
<dbReference type="KEGG" id="pvp:105301022"/>
<keyword evidence="10" id="KW-0067">ATP-binding</keyword>
<feature type="compositionally biased region" description="Polar residues" evidence="13">
    <location>
        <begin position="1"/>
        <end position="10"/>
    </location>
</feature>
<dbReference type="InterPro" id="IPR051180">
    <property type="entry name" value="IKK"/>
</dbReference>
<evidence type="ECO:0000256" key="1">
    <source>
        <dbReference type="ARBA" id="ARBA00004123"/>
    </source>
</evidence>
<dbReference type="Pfam" id="PF12179">
    <property type="entry name" value="IKKbetaNEMObind"/>
    <property type="match status" value="1"/>
</dbReference>
<dbReference type="FunFam" id="1.10.510.10:FF:000147">
    <property type="entry name" value="Inhibitor of nuclear factor kappa-B kinase subunit beta"/>
    <property type="match status" value="1"/>
</dbReference>
<keyword evidence="6" id="KW-0597">Phosphoprotein</keyword>
<keyword evidence="5" id="KW-0723">Serine/threonine-protein kinase</keyword>
<dbReference type="Gene3D" id="1.10.510.10">
    <property type="entry name" value="Transferase(Phosphotransferase) domain 1"/>
    <property type="match status" value="1"/>
</dbReference>
<comment type="catalytic activity">
    <reaction evidence="12">
        <text>L-seryl-[I-kappa-B protein] + ATP = O-phospho-L-seryl-[I-kappa-B protein] + ADP + H(+)</text>
        <dbReference type="Rhea" id="RHEA:19073"/>
        <dbReference type="Rhea" id="RHEA-COMP:13698"/>
        <dbReference type="Rhea" id="RHEA-COMP:13699"/>
        <dbReference type="ChEBI" id="CHEBI:15378"/>
        <dbReference type="ChEBI" id="CHEBI:29999"/>
        <dbReference type="ChEBI" id="CHEBI:30616"/>
        <dbReference type="ChEBI" id="CHEBI:83421"/>
        <dbReference type="ChEBI" id="CHEBI:456216"/>
        <dbReference type="EC" id="2.7.11.10"/>
    </reaction>
</comment>
<evidence type="ECO:0000259" key="14">
    <source>
        <dbReference type="PROSITE" id="PS50011"/>
    </source>
</evidence>
<gene>
    <name evidence="17" type="primary">IKBKB</name>
</gene>
<dbReference type="Pfam" id="PF00069">
    <property type="entry name" value="Pkinase"/>
    <property type="match status" value="1"/>
</dbReference>
<dbReference type="GO" id="GO:0008385">
    <property type="term" value="C:IkappaB kinase complex"/>
    <property type="evidence" value="ECO:0007669"/>
    <property type="project" value="TreeGrafter"/>
</dbReference>
<dbReference type="InterPro" id="IPR029071">
    <property type="entry name" value="Ubiquitin-like_domsf"/>
</dbReference>
<evidence type="ECO:0000256" key="12">
    <source>
        <dbReference type="ARBA" id="ARBA00048789"/>
    </source>
</evidence>
<evidence type="ECO:0000256" key="6">
    <source>
        <dbReference type="ARBA" id="ARBA00022553"/>
    </source>
</evidence>
<evidence type="ECO:0000256" key="4">
    <source>
        <dbReference type="ARBA" id="ARBA00022490"/>
    </source>
</evidence>
<keyword evidence="16" id="KW-1185">Reference proteome</keyword>
<evidence type="ECO:0000256" key="10">
    <source>
        <dbReference type="ARBA" id="ARBA00022840"/>
    </source>
</evidence>
<dbReference type="InterPro" id="IPR008271">
    <property type="entry name" value="Ser/Thr_kinase_AS"/>
</dbReference>
<proteinExistence type="predicted"/>
<dbReference type="GO" id="GO:0005524">
    <property type="term" value="F:ATP binding"/>
    <property type="evidence" value="ECO:0007669"/>
    <property type="project" value="UniProtKB-KW"/>
</dbReference>
<dbReference type="PANTHER" id="PTHR22969">
    <property type="entry name" value="IKB KINASE"/>
    <property type="match status" value="1"/>
</dbReference>
<organism evidence="16 17">
    <name type="scientific">Pteropus vampyrus</name>
    <name type="common">Large flying fox</name>
    <dbReference type="NCBI Taxonomy" id="132908"/>
    <lineage>
        <taxon>Eukaryota</taxon>
        <taxon>Metazoa</taxon>
        <taxon>Chordata</taxon>
        <taxon>Craniata</taxon>
        <taxon>Vertebrata</taxon>
        <taxon>Euteleostomi</taxon>
        <taxon>Mammalia</taxon>
        <taxon>Eutheria</taxon>
        <taxon>Laurasiatheria</taxon>
        <taxon>Chiroptera</taxon>
        <taxon>Yinpterochiroptera</taxon>
        <taxon>Pteropodoidea</taxon>
        <taxon>Pteropodidae</taxon>
        <taxon>Pteropodinae</taxon>
        <taxon>Pteropus</taxon>
    </lineage>
</organism>
<dbReference type="FunFam" id="3.10.20.90:FF:000087">
    <property type="entry name" value="Inhibitor of nuclear factor kappa B kinase subunit beta"/>
    <property type="match status" value="1"/>
</dbReference>
<name>A0A6P6BLB9_PTEVA</name>
<evidence type="ECO:0000256" key="5">
    <source>
        <dbReference type="ARBA" id="ARBA00022527"/>
    </source>
</evidence>
<dbReference type="GO" id="GO:0033209">
    <property type="term" value="P:tumor necrosis factor-mediated signaling pathway"/>
    <property type="evidence" value="ECO:0007669"/>
    <property type="project" value="TreeGrafter"/>
</dbReference>